<keyword evidence="3" id="KW-1185">Reference proteome</keyword>
<dbReference type="RefSeq" id="WP_171226576.1">
    <property type="nucleotide sequence ID" value="NZ_CP053085.1"/>
</dbReference>
<dbReference type="Proteomes" id="UP000500938">
    <property type="component" value="Chromosome"/>
</dbReference>
<dbReference type="AlphaFoldDB" id="A0A6M4IQX9"/>
<dbReference type="InterPro" id="IPR013424">
    <property type="entry name" value="Ice-binding_C"/>
</dbReference>
<accession>A0A6M4IQX9</accession>
<proteinExistence type="predicted"/>
<dbReference type="NCBIfam" id="TIGR02595">
    <property type="entry name" value="PEP_CTERM"/>
    <property type="match status" value="1"/>
</dbReference>
<dbReference type="Pfam" id="PF07589">
    <property type="entry name" value="PEP-CTERM"/>
    <property type="match status" value="1"/>
</dbReference>
<evidence type="ECO:0000259" key="1">
    <source>
        <dbReference type="Pfam" id="PF07589"/>
    </source>
</evidence>
<evidence type="ECO:0000313" key="3">
    <source>
        <dbReference type="Proteomes" id="UP000500938"/>
    </source>
</evidence>
<evidence type="ECO:0000313" key="2">
    <source>
        <dbReference type="EMBL" id="QJR37143.1"/>
    </source>
</evidence>
<dbReference type="EMBL" id="CP053085">
    <property type="protein sequence ID" value="QJR37143.1"/>
    <property type="molecule type" value="Genomic_DNA"/>
</dbReference>
<feature type="domain" description="Ice-binding protein C-terminal" evidence="1">
    <location>
        <begin position="184"/>
        <end position="208"/>
    </location>
</feature>
<gene>
    <name evidence="2" type="ORF">HKW67_17275</name>
</gene>
<dbReference type="KEGG" id="ggr:HKW67_17275"/>
<organism evidence="2 3">
    <name type="scientific">Gemmatimonas groenlandica</name>
    <dbReference type="NCBI Taxonomy" id="2732249"/>
    <lineage>
        <taxon>Bacteria</taxon>
        <taxon>Pseudomonadati</taxon>
        <taxon>Gemmatimonadota</taxon>
        <taxon>Gemmatimonadia</taxon>
        <taxon>Gemmatimonadales</taxon>
        <taxon>Gemmatimonadaceae</taxon>
        <taxon>Gemmatimonas</taxon>
    </lineage>
</organism>
<reference evidence="2 3" key="1">
    <citation type="submission" date="2020-05" db="EMBL/GenBank/DDBJ databases">
        <title>Complete genome sequence of Gemmatimonas greenlandica TET16.</title>
        <authorList>
            <person name="Zeng Y."/>
        </authorList>
    </citation>
    <scope>NUCLEOTIDE SEQUENCE [LARGE SCALE GENOMIC DNA]</scope>
    <source>
        <strain evidence="2 3">TET16</strain>
    </source>
</reference>
<sequence length="213" mass="22057">MSLGTNKQPNGAYTDAQGSGSCCANTYITRGTNPTTDAFLYTGNDAGSLFPAGITLATGINTFYLWGSTGLVGTPNYAVALFTGSSALTVSSYWDATTNTNSGVGIKVYGDPNPFGPQLDGVGLSAILGNFQLTITDWRPAVVTRNVSIQNFGVGDLQSPVANNVGRLVLNVVDLTAGTPPVSTVPEPSTYLLMATGLMAVGVMSRRRRSSAT</sequence>
<name>A0A6M4IQX9_9BACT</name>
<protein>
    <submittedName>
        <fullName evidence="2">PEP-CTERM sorting domain-containing protein</fullName>
    </submittedName>
</protein>